<name>A0A3S2UF31_9BURK</name>
<gene>
    <name evidence="6" type="ORF">EOD73_10005</name>
</gene>
<dbReference type="InterPro" id="IPR027417">
    <property type="entry name" value="P-loop_NTPase"/>
</dbReference>
<keyword evidence="1" id="KW-0813">Transport</keyword>
<dbReference type="SMART" id="SM00382">
    <property type="entry name" value="AAA"/>
    <property type="match status" value="1"/>
</dbReference>
<evidence type="ECO:0000259" key="5">
    <source>
        <dbReference type="PROSITE" id="PS50893"/>
    </source>
</evidence>
<dbReference type="EMBL" id="SACM01000002">
    <property type="protein sequence ID" value="RVT86349.1"/>
    <property type="molecule type" value="Genomic_DNA"/>
</dbReference>
<dbReference type="Pfam" id="PF00005">
    <property type="entry name" value="ABC_tran"/>
    <property type="match status" value="1"/>
</dbReference>
<evidence type="ECO:0000256" key="4">
    <source>
        <dbReference type="ARBA" id="ARBA00022840"/>
    </source>
</evidence>
<evidence type="ECO:0000256" key="3">
    <source>
        <dbReference type="ARBA" id="ARBA00022741"/>
    </source>
</evidence>
<sequence>MPLVAAGRSLIGSGGGSCALFHRRTPGIEGDANPALRLPIRVSPYHPRLRGAGTPGLFSHPNGRTCLSNDTLIEIDNVTFGYDASRTILSNVSLKFPRGKVTAILGGSGCGKTTLMRLIGGVYAPTSGRVVFDGEVIDTRNKAQLFKLRRRLGMLFQFGALFTDLSVYDNVAFPLREHTDLPEPMIRDIVLMKLNAVGLRGAAGLKISEVSGGMARRIALARAIALDPELIMYDEPFAGLDLISMGVAAKLIRTLNDVTGATSLVVSHDVPECMAISDHVVLLAAGGRIVAQGTPAELMASTDPETRQFVRGEPDGPVKFHFPAPAMGVDFGVAS</sequence>
<keyword evidence="2" id="KW-1003">Cell membrane</keyword>
<feature type="domain" description="ABC transporter" evidence="5">
    <location>
        <begin position="73"/>
        <end position="310"/>
    </location>
</feature>
<dbReference type="GO" id="GO:0016887">
    <property type="term" value="F:ATP hydrolysis activity"/>
    <property type="evidence" value="ECO:0007669"/>
    <property type="project" value="InterPro"/>
</dbReference>
<dbReference type="CDD" id="cd03261">
    <property type="entry name" value="ABC_Org_Solvent_Resistant"/>
    <property type="match status" value="1"/>
</dbReference>
<keyword evidence="4 6" id="KW-0067">ATP-binding</keyword>
<reference evidence="6 7" key="1">
    <citation type="submission" date="2019-01" db="EMBL/GenBank/DDBJ databases">
        <authorList>
            <person name="Chen W.-M."/>
        </authorList>
    </citation>
    <scope>NUCLEOTIDE SEQUENCE [LARGE SCALE GENOMIC DNA]</scope>
    <source>
        <strain evidence="6 7">CCP-18</strain>
    </source>
</reference>
<dbReference type="GO" id="GO:0005524">
    <property type="term" value="F:ATP binding"/>
    <property type="evidence" value="ECO:0007669"/>
    <property type="project" value="UniProtKB-KW"/>
</dbReference>
<keyword evidence="3" id="KW-0547">Nucleotide-binding</keyword>
<dbReference type="PROSITE" id="PS00211">
    <property type="entry name" value="ABC_TRANSPORTER_1"/>
    <property type="match status" value="1"/>
</dbReference>
<organism evidence="6 7">
    <name type="scientific">Inhella crocodyli</name>
    <dbReference type="NCBI Taxonomy" id="2499851"/>
    <lineage>
        <taxon>Bacteria</taxon>
        <taxon>Pseudomonadati</taxon>
        <taxon>Pseudomonadota</taxon>
        <taxon>Betaproteobacteria</taxon>
        <taxon>Burkholderiales</taxon>
        <taxon>Sphaerotilaceae</taxon>
        <taxon>Inhella</taxon>
    </lineage>
</organism>
<dbReference type="OrthoDB" id="9802264at2"/>
<comment type="caution">
    <text evidence="6">The sequence shown here is derived from an EMBL/GenBank/DDBJ whole genome shotgun (WGS) entry which is preliminary data.</text>
</comment>
<dbReference type="PANTHER" id="PTHR43023:SF6">
    <property type="entry name" value="INTERMEMBRANE PHOSPHOLIPID TRANSPORT SYSTEM ATP-BINDING PROTEIN MLAF"/>
    <property type="match status" value="1"/>
</dbReference>
<dbReference type="AlphaFoldDB" id="A0A3S2UF31"/>
<keyword evidence="2" id="KW-0472">Membrane</keyword>
<dbReference type="Gene3D" id="3.40.50.300">
    <property type="entry name" value="P-loop containing nucleotide triphosphate hydrolases"/>
    <property type="match status" value="1"/>
</dbReference>
<dbReference type="Proteomes" id="UP000288587">
    <property type="component" value="Unassembled WGS sequence"/>
</dbReference>
<dbReference type="SUPFAM" id="SSF52540">
    <property type="entry name" value="P-loop containing nucleoside triphosphate hydrolases"/>
    <property type="match status" value="1"/>
</dbReference>
<protein>
    <submittedName>
        <fullName evidence="6">ABC transporter ATP-binding protein</fullName>
    </submittedName>
</protein>
<evidence type="ECO:0000313" key="6">
    <source>
        <dbReference type="EMBL" id="RVT86349.1"/>
    </source>
</evidence>
<dbReference type="InterPro" id="IPR003593">
    <property type="entry name" value="AAA+_ATPase"/>
</dbReference>
<proteinExistence type="predicted"/>
<evidence type="ECO:0000256" key="1">
    <source>
        <dbReference type="ARBA" id="ARBA00022448"/>
    </source>
</evidence>
<keyword evidence="7" id="KW-1185">Reference proteome</keyword>
<dbReference type="PANTHER" id="PTHR43023">
    <property type="entry name" value="PROTEIN TRIGALACTOSYLDIACYLGLYCEROL 3, CHLOROPLASTIC"/>
    <property type="match status" value="1"/>
</dbReference>
<dbReference type="PROSITE" id="PS50893">
    <property type="entry name" value="ABC_TRANSPORTER_2"/>
    <property type="match status" value="1"/>
</dbReference>
<accession>A0A3S2UF31</accession>
<evidence type="ECO:0000313" key="7">
    <source>
        <dbReference type="Proteomes" id="UP000288587"/>
    </source>
</evidence>
<dbReference type="InterPro" id="IPR003439">
    <property type="entry name" value="ABC_transporter-like_ATP-bd"/>
</dbReference>
<dbReference type="InterPro" id="IPR017871">
    <property type="entry name" value="ABC_transporter-like_CS"/>
</dbReference>
<evidence type="ECO:0000256" key="2">
    <source>
        <dbReference type="ARBA" id="ARBA00022475"/>
    </source>
</evidence>